<dbReference type="NCBIfam" id="TIGR00745">
    <property type="entry name" value="apbA_panE"/>
    <property type="match status" value="1"/>
</dbReference>
<evidence type="ECO:0000259" key="11">
    <source>
        <dbReference type="Pfam" id="PF02558"/>
    </source>
</evidence>
<dbReference type="InterPro" id="IPR003710">
    <property type="entry name" value="ApbA"/>
</dbReference>
<comment type="similarity">
    <text evidence="2 10">Belongs to the ketopantoate reductase family.</text>
</comment>
<dbReference type="GO" id="GO:0005737">
    <property type="term" value="C:cytoplasm"/>
    <property type="evidence" value="ECO:0007669"/>
    <property type="project" value="TreeGrafter"/>
</dbReference>
<evidence type="ECO:0000256" key="7">
    <source>
        <dbReference type="ARBA" id="ARBA00023002"/>
    </source>
</evidence>
<dbReference type="InterPro" id="IPR013328">
    <property type="entry name" value="6PGD_dom2"/>
</dbReference>
<dbReference type="PANTHER" id="PTHR21708:SF45">
    <property type="entry name" value="2-DEHYDROPANTOATE 2-REDUCTASE"/>
    <property type="match status" value="1"/>
</dbReference>
<dbReference type="EC" id="1.1.1.169" evidence="3 10"/>
<dbReference type="GO" id="GO:0008677">
    <property type="term" value="F:2-dehydropantoate 2-reductase activity"/>
    <property type="evidence" value="ECO:0007669"/>
    <property type="project" value="UniProtKB-EC"/>
</dbReference>
<comment type="caution">
    <text evidence="13">The sequence shown here is derived from an EMBL/GenBank/DDBJ whole genome shotgun (WGS) entry which is preliminary data.</text>
</comment>
<dbReference type="NCBIfam" id="NF005089">
    <property type="entry name" value="PRK06522.1-4"/>
    <property type="match status" value="1"/>
</dbReference>
<dbReference type="PANTHER" id="PTHR21708">
    <property type="entry name" value="PROBABLE 2-DEHYDROPANTOATE 2-REDUCTASE"/>
    <property type="match status" value="1"/>
</dbReference>
<reference evidence="13 14" key="1">
    <citation type="submission" date="2019-11" db="EMBL/GenBank/DDBJ databases">
        <title>Whole-genome sequence of Rhodoplanes serenus DSM 18633, type strain.</title>
        <authorList>
            <person name="Kyndt J.A."/>
            <person name="Meyer T.E."/>
        </authorList>
    </citation>
    <scope>NUCLEOTIDE SEQUENCE [LARGE SCALE GENOMIC DNA]</scope>
    <source>
        <strain evidence="13 14">DSM 18633</strain>
    </source>
</reference>
<evidence type="ECO:0000256" key="6">
    <source>
        <dbReference type="ARBA" id="ARBA00022857"/>
    </source>
</evidence>
<dbReference type="GO" id="GO:0015940">
    <property type="term" value="P:pantothenate biosynthetic process"/>
    <property type="evidence" value="ECO:0007669"/>
    <property type="project" value="UniProtKB-KW"/>
</dbReference>
<feature type="domain" description="Ketopantoate reductase N-terminal" evidence="11">
    <location>
        <begin position="3"/>
        <end position="165"/>
    </location>
</feature>
<dbReference type="InterPro" id="IPR036291">
    <property type="entry name" value="NAD(P)-bd_dom_sf"/>
</dbReference>
<comment type="function">
    <text evidence="10">Catalyzes the NADPH-dependent reduction of ketopantoate into pantoic acid.</text>
</comment>
<evidence type="ECO:0000256" key="4">
    <source>
        <dbReference type="ARBA" id="ARBA00019465"/>
    </source>
</evidence>
<dbReference type="FunFam" id="1.10.1040.10:FF:000017">
    <property type="entry name" value="2-dehydropantoate 2-reductase"/>
    <property type="match status" value="1"/>
</dbReference>
<evidence type="ECO:0000256" key="1">
    <source>
        <dbReference type="ARBA" id="ARBA00004994"/>
    </source>
</evidence>
<sequence>MRIAILGAGAIGGVLAARLATAGHAVAVLARGPHGEALRRGGIALATPQGEIRARVSALASAAALAEPDVVFLCVKAADLPAIAAVLPEAVRRAALIVPVLNGIPFWYRPDTLAAPLRFADPGGRLACLFAGTRLAGGVAHFAAEMTAPGRVRQTSGGRLVLGPVGRGLAGRGPAGATADDCARIVAALNAAGVEAEVTSDIACAMWTKLVGNAAFNPVSALTGATMAQICEDETLLGIIRIVMAEVMTVARHHGVMVPVSIDQRIAMARRIGGSKLSMLQDLERGRPIEADTLLGAVAELGDCAGVATPIVDMLRALVVMRASRNLAGRAA</sequence>
<dbReference type="InterPro" id="IPR013752">
    <property type="entry name" value="KPA_reductase"/>
</dbReference>
<dbReference type="AlphaFoldDB" id="A0A9X4XHI4"/>
<evidence type="ECO:0000259" key="12">
    <source>
        <dbReference type="Pfam" id="PF08546"/>
    </source>
</evidence>
<organism evidence="13 14">
    <name type="scientific">Rhodoplanes serenus</name>
    <dbReference type="NCBI Taxonomy" id="200615"/>
    <lineage>
        <taxon>Bacteria</taxon>
        <taxon>Pseudomonadati</taxon>
        <taxon>Pseudomonadota</taxon>
        <taxon>Alphaproteobacteria</taxon>
        <taxon>Hyphomicrobiales</taxon>
        <taxon>Nitrobacteraceae</taxon>
        <taxon>Rhodoplanes</taxon>
    </lineage>
</organism>
<evidence type="ECO:0000313" key="14">
    <source>
        <dbReference type="Proteomes" id="UP000438991"/>
    </source>
</evidence>
<dbReference type="Pfam" id="PF02558">
    <property type="entry name" value="ApbA"/>
    <property type="match status" value="1"/>
</dbReference>
<evidence type="ECO:0000256" key="10">
    <source>
        <dbReference type="RuleBase" id="RU362068"/>
    </source>
</evidence>
<evidence type="ECO:0000256" key="5">
    <source>
        <dbReference type="ARBA" id="ARBA00022655"/>
    </source>
</evidence>
<dbReference type="InterPro" id="IPR051402">
    <property type="entry name" value="KPR-Related"/>
</dbReference>
<dbReference type="EMBL" id="WNKV01000002">
    <property type="protein sequence ID" value="MTW15195.1"/>
    <property type="molecule type" value="Genomic_DNA"/>
</dbReference>
<evidence type="ECO:0000313" key="13">
    <source>
        <dbReference type="EMBL" id="MTW15195.1"/>
    </source>
</evidence>
<accession>A0A9X4XHI4</accession>
<proteinExistence type="inferred from homology"/>
<evidence type="ECO:0000256" key="8">
    <source>
        <dbReference type="ARBA" id="ARBA00032024"/>
    </source>
</evidence>
<name>A0A9X4XHI4_9BRAD</name>
<gene>
    <name evidence="13" type="ORF">GJ689_03125</name>
</gene>
<dbReference type="Pfam" id="PF08546">
    <property type="entry name" value="ApbA_C"/>
    <property type="match status" value="1"/>
</dbReference>
<keyword evidence="7 10" id="KW-0560">Oxidoreductase</keyword>
<dbReference type="SUPFAM" id="SSF51735">
    <property type="entry name" value="NAD(P)-binding Rossmann-fold domains"/>
    <property type="match status" value="1"/>
</dbReference>
<dbReference type="InterPro" id="IPR008927">
    <property type="entry name" value="6-PGluconate_DH-like_C_sf"/>
</dbReference>
<dbReference type="Gene3D" id="3.40.50.720">
    <property type="entry name" value="NAD(P)-binding Rossmann-like Domain"/>
    <property type="match status" value="1"/>
</dbReference>
<feature type="domain" description="Ketopantoate reductase C-terminal" evidence="12">
    <location>
        <begin position="202"/>
        <end position="319"/>
    </location>
</feature>
<dbReference type="Proteomes" id="UP000438991">
    <property type="component" value="Unassembled WGS sequence"/>
</dbReference>
<comment type="catalytic activity">
    <reaction evidence="9 10">
        <text>(R)-pantoate + NADP(+) = 2-dehydropantoate + NADPH + H(+)</text>
        <dbReference type="Rhea" id="RHEA:16233"/>
        <dbReference type="ChEBI" id="CHEBI:11561"/>
        <dbReference type="ChEBI" id="CHEBI:15378"/>
        <dbReference type="ChEBI" id="CHEBI:15980"/>
        <dbReference type="ChEBI" id="CHEBI:57783"/>
        <dbReference type="ChEBI" id="CHEBI:58349"/>
        <dbReference type="EC" id="1.1.1.169"/>
    </reaction>
</comment>
<evidence type="ECO:0000256" key="3">
    <source>
        <dbReference type="ARBA" id="ARBA00013014"/>
    </source>
</evidence>
<dbReference type="RefSeq" id="WP_155478531.1">
    <property type="nucleotide sequence ID" value="NZ_WNKV01000002.1"/>
</dbReference>
<evidence type="ECO:0000256" key="9">
    <source>
        <dbReference type="ARBA" id="ARBA00048793"/>
    </source>
</evidence>
<comment type="pathway">
    <text evidence="1 10">Cofactor biosynthesis; (R)-pantothenate biosynthesis; (R)-pantoate from 3-methyl-2-oxobutanoate: step 2/2.</text>
</comment>
<dbReference type="SUPFAM" id="SSF48179">
    <property type="entry name" value="6-phosphogluconate dehydrogenase C-terminal domain-like"/>
    <property type="match status" value="1"/>
</dbReference>
<keyword evidence="5 10" id="KW-0566">Pantothenate biosynthesis</keyword>
<dbReference type="Gene3D" id="1.10.1040.10">
    <property type="entry name" value="N-(1-d-carboxylethyl)-l-norvaline Dehydrogenase, domain 2"/>
    <property type="match status" value="1"/>
</dbReference>
<keyword evidence="6 10" id="KW-0521">NADP</keyword>
<protein>
    <recommendedName>
        <fullName evidence="4 10">2-dehydropantoate 2-reductase</fullName>
        <ecNumber evidence="3 10">1.1.1.169</ecNumber>
    </recommendedName>
    <alternativeName>
        <fullName evidence="8 10">Ketopantoate reductase</fullName>
    </alternativeName>
</protein>
<dbReference type="InterPro" id="IPR013332">
    <property type="entry name" value="KPR_N"/>
</dbReference>
<evidence type="ECO:0000256" key="2">
    <source>
        <dbReference type="ARBA" id="ARBA00007870"/>
    </source>
</evidence>